<dbReference type="RefSeq" id="WP_185778576.1">
    <property type="nucleotide sequence ID" value="NZ_JACJUU010000001.1"/>
</dbReference>
<name>A0A842HKE6_9BURK</name>
<feature type="transmembrane region" description="Helical" evidence="1">
    <location>
        <begin position="24"/>
        <end position="45"/>
    </location>
</feature>
<keyword evidence="4" id="KW-1185">Reference proteome</keyword>
<keyword evidence="1" id="KW-0812">Transmembrane</keyword>
<feature type="domain" description="Bacterial shufflon protein N-terminal" evidence="2">
    <location>
        <begin position="338"/>
        <end position="386"/>
    </location>
</feature>
<proteinExistence type="predicted"/>
<dbReference type="Proteomes" id="UP000545386">
    <property type="component" value="Unassembled WGS sequence"/>
</dbReference>
<evidence type="ECO:0000313" key="3">
    <source>
        <dbReference type="EMBL" id="MBC2768767.1"/>
    </source>
</evidence>
<accession>A0A842HKE6</accession>
<dbReference type="EMBL" id="JACJUU010000001">
    <property type="protein sequence ID" value="MBC2768767.1"/>
    <property type="molecule type" value="Genomic_DNA"/>
</dbReference>
<gene>
    <name evidence="3" type="primary">pilV</name>
    <name evidence="3" type="ORF">GTU67_02425</name>
</gene>
<evidence type="ECO:0000313" key="4">
    <source>
        <dbReference type="Proteomes" id="UP000545386"/>
    </source>
</evidence>
<protein>
    <submittedName>
        <fullName evidence="3">Shufflon system plasmid conjugative transfer pilus tip adhesin PilV</fullName>
    </submittedName>
</protein>
<dbReference type="Pfam" id="PF04917">
    <property type="entry name" value="Shufflon_N"/>
    <property type="match status" value="2"/>
</dbReference>
<dbReference type="AlphaFoldDB" id="A0A842HKE6"/>
<sequence>MTQCSNLTRALFNRITQPQPRNQAGFGMGSMLAAVAIMFLVYQGFSEPLARYRATPRVNETAAHLEKVSLAAAQYVQDNYAPLTSTLTLNGPATTVTTTDLRDTGYLSQALSDLNPYSQGYSLRIRYVTQGAGANQRNVLEPMVITEGGQPIPDNELLRIAGKLKAGGSIRSSDPTLAVGNNGGWQVPVNAFGVNPGAGHLAVGMFYSDAGMLADYLYRNAVPGRPEVNQMNTDIDMAGSSIQNAEVVQTAEAHLTRIVTQATACSPDGAIARNAAGTPMLCENGLWNQSATLNWVDGEGQRMQMTAANGQTIWLQNQNGKYRWMNGTWSSELASVDQSGNLSAAGRVKSGEFMQIDGIAVEGQACSPNGLIGRDAAGLILSCQSGIWRKPESIWSRSAATCPYGTVYTGGSCVAISSFAPPASSYRFGGLYNWISGYWGSQCGTVNPFTGYCSCPSGYVASLVSQMGSADSSGSLYLCR</sequence>
<evidence type="ECO:0000256" key="1">
    <source>
        <dbReference type="SAM" id="Phobius"/>
    </source>
</evidence>
<comment type="caution">
    <text evidence="3">The sequence shown here is derived from an EMBL/GenBank/DDBJ whole genome shotgun (WGS) entry which is preliminary data.</text>
</comment>
<dbReference type="InterPro" id="IPR007001">
    <property type="entry name" value="Shufflon_N"/>
</dbReference>
<keyword evidence="1" id="KW-1133">Transmembrane helix</keyword>
<reference evidence="3 4" key="1">
    <citation type="submission" date="2020-08" db="EMBL/GenBank/DDBJ databases">
        <title>Paraeoetvoesia sp. YC-7-48 draft genome sequence.</title>
        <authorList>
            <person name="Yao L."/>
        </authorList>
    </citation>
    <scope>NUCLEOTIDE SEQUENCE [LARGE SCALE GENOMIC DNA]</scope>
    <source>
        <strain evidence="4">YC-7-48</strain>
    </source>
</reference>
<keyword evidence="1" id="KW-0472">Membrane</keyword>
<feature type="domain" description="Bacterial shufflon protein N-terminal" evidence="2">
    <location>
        <begin position="59"/>
        <end position="253"/>
    </location>
</feature>
<evidence type="ECO:0000259" key="2">
    <source>
        <dbReference type="Pfam" id="PF04917"/>
    </source>
</evidence>
<organism evidence="3 4">
    <name type="scientific">Pusillimonas minor</name>
    <dbReference type="NCBI Taxonomy" id="2697024"/>
    <lineage>
        <taxon>Bacteria</taxon>
        <taxon>Pseudomonadati</taxon>
        <taxon>Pseudomonadota</taxon>
        <taxon>Betaproteobacteria</taxon>
        <taxon>Burkholderiales</taxon>
        <taxon>Alcaligenaceae</taxon>
        <taxon>Pusillimonas</taxon>
    </lineage>
</organism>